<feature type="domain" description="Flavin reductase like" evidence="3">
    <location>
        <begin position="41"/>
        <end position="186"/>
    </location>
</feature>
<proteinExistence type="inferred from homology"/>
<dbReference type="InterPro" id="IPR012349">
    <property type="entry name" value="Split_barrel_FMN-bd"/>
</dbReference>
<evidence type="ECO:0000256" key="1">
    <source>
        <dbReference type="ARBA" id="ARBA00008898"/>
    </source>
</evidence>
<dbReference type="PANTHER" id="PTHR30466">
    <property type="entry name" value="FLAVIN REDUCTASE"/>
    <property type="match status" value="1"/>
</dbReference>
<gene>
    <name evidence="4" type="ORF">HLH35_16645</name>
</gene>
<evidence type="ECO:0000259" key="3">
    <source>
        <dbReference type="SMART" id="SM00903"/>
    </source>
</evidence>
<protein>
    <submittedName>
        <fullName evidence="4">Flavin reductase family protein</fullName>
    </submittedName>
</protein>
<comment type="similarity">
    <text evidence="1">Belongs to the non-flavoprotein flavin reductase family.</text>
</comment>
<dbReference type="SUPFAM" id="SSF50475">
    <property type="entry name" value="FMN-binding split barrel"/>
    <property type="match status" value="1"/>
</dbReference>
<organism evidence="4 5">
    <name type="scientific">Gluconacetobacter asukensis</name>
    <dbReference type="NCBI Taxonomy" id="1017181"/>
    <lineage>
        <taxon>Bacteria</taxon>
        <taxon>Pseudomonadati</taxon>
        <taxon>Pseudomonadota</taxon>
        <taxon>Alphaproteobacteria</taxon>
        <taxon>Acetobacterales</taxon>
        <taxon>Acetobacteraceae</taxon>
        <taxon>Gluconacetobacter</taxon>
    </lineage>
</organism>
<keyword evidence="5" id="KW-1185">Reference proteome</keyword>
<evidence type="ECO:0000313" key="4">
    <source>
        <dbReference type="EMBL" id="MBB2173723.1"/>
    </source>
</evidence>
<dbReference type="Proteomes" id="UP000577891">
    <property type="component" value="Unassembled WGS sequence"/>
</dbReference>
<dbReference type="EMBL" id="JABEQE010000019">
    <property type="protein sequence ID" value="MBB2173723.1"/>
    <property type="molecule type" value="Genomic_DNA"/>
</dbReference>
<dbReference type="GO" id="GO:0010181">
    <property type="term" value="F:FMN binding"/>
    <property type="evidence" value="ECO:0007669"/>
    <property type="project" value="InterPro"/>
</dbReference>
<keyword evidence="2" id="KW-0560">Oxidoreductase</keyword>
<dbReference type="PANTHER" id="PTHR30466:SF11">
    <property type="entry name" value="FLAVIN-DEPENDENT MONOOXYGENASE, REDUCTASE SUBUNIT HSAB"/>
    <property type="match status" value="1"/>
</dbReference>
<dbReference type="RefSeq" id="WP_182980209.1">
    <property type="nucleotide sequence ID" value="NZ_BAABGB010000054.1"/>
</dbReference>
<name>A0A7W4J3E4_9PROT</name>
<evidence type="ECO:0000313" key="5">
    <source>
        <dbReference type="Proteomes" id="UP000577891"/>
    </source>
</evidence>
<accession>A0A7W4J3E4</accession>
<sequence length="189" mass="20037">MDVGHPASLSGLFRLKTGRPDVQGVKNIMNTVGFDDFRRSMRRLAAGVSVITCGHQGGRFGITITSMISVSFDPPSILVSLNKKSSVLQPILANSPFCVNILSASHEDVSREFSGANPGADRFATGNWAVNAEGTPYLVDAEANIFCTLHDVLDGFTHQVLVGTVTNAWHGEAVNPLVYCNGGYGLGVG</sequence>
<dbReference type="Pfam" id="PF01613">
    <property type="entry name" value="Flavin_Reduct"/>
    <property type="match status" value="1"/>
</dbReference>
<dbReference type="AlphaFoldDB" id="A0A7W4J3E4"/>
<dbReference type="InterPro" id="IPR002563">
    <property type="entry name" value="Flavin_Rdtase-like_dom"/>
</dbReference>
<comment type="caution">
    <text evidence="4">The sequence shown here is derived from an EMBL/GenBank/DDBJ whole genome shotgun (WGS) entry which is preliminary data.</text>
</comment>
<dbReference type="GO" id="GO:0042602">
    <property type="term" value="F:riboflavin reductase (NADPH) activity"/>
    <property type="evidence" value="ECO:0007669"/>
    <property type="project" value="TreeGrafter"/>
</dbReference>
<reference evidence="4 5" key="1">
    <citation type="submission" date="2020-04" db="EMBL/GenBank/DDBJ databases">
        <title>Description of novel Gluconacetobacter.</title>
        <authorList>
            <person name="Sombolestani A."/>
        </authorList>
    </citation>
    <scope>NUCLEOTIDE SEQUENCE [LARGE SCALE GENOMIC DNA]</scope>
    <source>
        <strain evidence="4 5">LMG 27724</strain>
    </source>
</reference>
<dbReference type="Gene3D" id="2.30.110.10">
    <property type="entry name" value="Electron Transport, Fmn-binding Protein, Chain A"/>
    <property type="match status" value="1"/>
</dbReference>
<dbReference type="InterPro" id="IPR050268">
    <property type="entry name" value="NADH-dep_flavin_reductase"/>
</dbReference>
<dbReference type="SMART" id="SM00903">
    <property type="entry name" value="Flavin_Reduct"/>
    <property type="match status" value="1"/>
</dbReference>
<evidence type="ECO:0000256" key="2">
    <source>
        <dbReference type="ARBA" id="ARBA00023002"/>
    </source>
</evidence>